<reference evidence="4 5" key="1">
    <citation type="journal article" date="2021" name="Comput. Struct. Biotechnol. J.">
        <title>De novo genome assembly of the potent medicinal plant Rehmannia glutinosa using nanopore technology.</title>
        <authorList>
            <person name="Ma L."/>
            <person name="Dong C."/>
            <person name="Song C."/>
            <person name="Wang X."/>
            <person name="Zheng X."/>
            <person name="Niu Y."/>
            <person name="Chen S."/>
            <person name="Feng W."/>
        </authorList>
    </citation>
    <scope>NUCLEOTIDE SEQUENCE [LARGE SCALE GENOMIC DNA]</scope>
    <source>
        <strain evidence="4">DH-2019</strain>
    </source>
</reference>
<dbReference type="InterPro" id="IPR056253">
    <property type="entry name" value="At2g29880-like_C"/>
</dbReference>
<evidence type="ECO:0008006" key="6">
    <source>
        <dbReference type="Google" id="ProtNLM"/>
    </source>
</evidence>
<organism evidence="4 5">
    <name type="scientific">Rehmannia glutinosa</name>
    <name type="common">Chinese foxglove</name>
    <dbReference type="NCBI Taxonomy" id="99300"/>
    <lineage>
        <taxon>Eukaryota</taxon>
        <taxon>Viridiplantae</taxon>
        <taxon>Streptophyta</taxon>
        <taxon>Embryophyta</taxon>
        <taxon>Tracheophyta</taxon>
        <taxon>Spermatophyta</taxon>
        <taxon>Magnoliopsida</taxon>
        <taxon>eudicotyledons</taxon>
        <taxon>Gunneridae</taxon>
        <taxon>Pentapetalae</taxon>
        <taxon>asterids</taxon>
        <taxon>lamiids</taxon>
        <taxon>Lamiales</taxon>
        <taxon>Orobanchaceae</taxon>
        <taxon>Rehmannieae</taxon>
        <taxon>Rehmannia</taxon>
    </lineage>
</organism>
<evidence type="ECO:0000259" key="2">
    <source>
        <dbReference type="Pfam" id="PF12776"/>
    </source>
</evidence>
<dbReference type="InterPro" id="IPR055314">
    <property type="entry name" value="At2g29880-like"/>
</dbReference>
<evidence type="ECO:0000259" key="3">
    <source>
        <dbReference type="Pfam" id="PF24769"/>
    </source>
</evidence>
<evidence type="ECO:0000313" key="4">
    <source>
        <dbReference type="EMBL" id="KAK6124837.1"/>
    </source>
</evidence>
<keyword evidence="5" id="KW-1185">Reference proteome</keyword>
<dbReference type="PANTHER" id="PTHR47864">
    <property type="entry name" value="TRANSMEMBRANE PROTEIN"/>
    <property type="match status" value="1"/>
</dbReference>
<name>A0ABR0UR73_REHGL</name>
<evidence type="ECO:0000256" key="1">
    <source>
        <dbReference type="SAM" id="MobiDB-lite"/>
    </source>
</evidence>
<dbReference type="Proteomes" id="UP001318860">
    <property type="component" value="Unassembled WGS sequence"/>
</dbReference>
<sequence>MGDSQGKSRNGYNSWTVQESTLLLELLVDAANRGWRDSSGLISKQTVETKILPVLNEKLGCQKTYTMYQSRWKHFKQKYQKYAELMRFSSGFGWDSINKKFTATDEVWNNYFESHPTHKNLRTDIFPDYEDLRIVVGNATATGKNSIRLGDESDARTYGVEENTHASIEDYTFDEFHEAYIPIQQTQSNNAPHYESYTFSPPIVETGREAPPVNNGPKKRTRNEYEESSKSTNIVSRAHFQVKIANGMDSITEIATDIRGMLRLMEKREKDREKCEMEKKESEDNNNIWNAIKETLNLDDRTRYKAPAFIHK</sequence>
<dbReference type="EMBL" id="JABTTQ020002293">
    <property type="protein sequence ID" value="KAK6124837.1"/>
    <property type="molecule type" value="Genomic_DNA"/>
</dbReference>
<protein>
    <recommendedName>
        <fullName evidence="6">Myb/SANT-like domain-containing protein</fullName>
    </recommendedName>
</protein>
<feature type="domain" description="At2g29880-like C-terminal" evidence="3">
    <location>
        <begin position="288"/>
        <end position="312"/>
    </location>
</feature>
<accession>A0ABR0UR73</accession>
<gene>
    <name evidence="4" type="ORF">DH2020_041423</name>
</gene>
<feature type="region of interest" description="Disordered" evidence="1">
    <location>
        <begin position="201"/>
        <end position="232"/>
    </location>
</feature>
<dbReference type="Pfam" id="PF12776">
    <property type="entry name" value="Myb_DNA-bind_3"/>
    <property type="match status" value="1"/>
</dbReference>
<dbReference type="InterPro" id="IPR024752">
    <property type="entry name" value="Myb/SANT-like_dom"/>
</dbReference>
<comment type="caution">
    <text evidence="4">The sequence shown here is derived from an EMBL/GenBank/DDBJ whole genome shotgun (WGS) entry which is preliminary data.</text>
</comment>
<feature type="domain" description="Myb/SANT-like" evidence="2">
    <location>
        <begin position="14"/>
        <end position="111"/>
    </location>
</feature>
<proteinExistence type="predicted"/>
<dbReference type="PANTHER" id="PTHR47864:SF2">
    <property type="entry name" value="MYB_SANT-LIKE DNA-BINDING DOMAIN PROTEIN"/>
    <property type="match status" value="1"/>
</dbReference>
<evidence type="ECO:0000313" key="5">
    <source>
        <dbReference type="Proteomes" id="UP001318860"/>
    </source>
</evidence>
<dbReference type="Pfam" id="PF24769">
    <property type="entry name" value="At2g29880_C"/>
    <property type="match status" value="1"/>
</dbReference>